<keyword evidence="2" id="KW-1185">Reference proteome</keyword>
<reference evidence="1" key="1">
    <citation type="journal article" date="2023" name="IScience">
        <title>Live-bearing cockroach genome reveals convergent evolutionary mechanisms linked to viviparity in insects and beyond.</title>
        <authorList>
            <person name="Fouks B."/>
            <person name="Harrison M.C."/>
            <person name="Mikhailova A.A."/>
            <person name="Marchal E."/>
            <person name="English S."/>
            <person name="Carruthers M."/>
            <person name="Jennings E.C."/>
            <person name="Chiamaka E.L."/>
            <person name="Frigard R.A."/>
            <person name="Pippel M."/>
            <person name="Attardo G.M."/>
            <person name="Benoit J.B."/>
            <person name="Bornberg-Bauer E."/>
            <person name="Tobe S.S."/>
        </authorList>
    </citation>
    <scope>NUCLEOTIDE SEQUENCE</scope>
    <source>
        <strain evidence="1">Stay&amp;Tobe</strain>
    </source>
</reference>
<dbReference type="AlphaFoldDB" id="A0AAD8A891"/>
<accession>A0AAD8A891</accession>
<gene>
    <name evidence="1" type="ORF">L9F63_014690</name>
</gene>
<evidence type="ECO:0000313" key="2">
    <source>
        <dbReference type="Proteomes" id="UP001233999"/>
    </source>
</evidence>
<comment type="caution">
    <text evidence="1">The sequence shown here is derived from an EMBL/GenBank/DDBJ whole genome shotgun (WGS) entry which is preliminary data.</text>
</comment>
<feature type="non-terminal residue" evidence="1">
    <location>
        <position position="50"/>
    </location>
</feature>
<dbReference type="EMBL" id="JASPKZ010003090">
    <property type="protein sequence ID" value="KAJ9593881.1"/>
    <property type="molecule type" value="Genomic_DNA"/>
</dbReference>
<organism evidence="1 2">
    <name type="scientific">Diploptera punctata</name>
    <name type="common">Pacific beetle cockroach</name>
    <dbReference type="NCBI Taxonomy" id="6984"/>
    <lineage>
        <taxon>Eukaryota</taxon>
        <taxon>Metazoa</taxon>
        <taxon>Ecdysozoa</taxon>
        <taxon>Arthropoda</taxon>
        <taxon>Hexapoda</taxon>
        <taxon>Insecta</taxon>
        <taxon>Pterygota</taxon>
        <taxon>Neoptera</taxon>
        <taxon>Polyneoptera</taxon>
        <taxon>Dictyoptera</taxon>
        <taxon>Blattodea</taxon>
        <taxon>Blaberoidea</taxon>
        <taxon>Blaberidae</taxon>
        <taxon>Diplopterinae</taxon>
        <taxon>Diploptera</taxon>
    </lineage>
</organism>
<feature type="non-terminal residue" evidence="1">
    <location>
        <position position="1"/>
    </location>
</feature>
<sequence length="50" mass="5744">SFNFAISILNKPRYHNFQCLCLSIEQFSTIRNNFQGISLNVTGVYCQSLL</sequence>
<dbReference type="Proteomes" id="UP001233999">
    <property type="component" value="Unassembled WGS sequence"/>
</dbReference>
<proteinExistence type="predicted"/>
<evidence type="ECO:0000313" key="1">
    <source>
        <dbReference type="EMBL" id="KAJ9593881.1"/>
    </source>
</evidence>
<name>A0AAD8A891_DIPPU</name>
<reference evidence="1" key="2">
    <citation type="submission" date="2023-05" db="EMBL/GenBank/DDBJ databases">
        <authorList>
            <person name="Fouks B."/>
        </authorList>
    </citation>
    <scope>NUCLEOTIDE SEQUENCE</scope>
    <source>
        <strain evidence="1">Stay&amp;Tobe</strain>
        <tissue evidence="1">Testes</tissue>
    </source>
</reference>
<protein>
    <submittedName>
        <fullName evidence="1">Uncharacterized protein</fullName>
    </submittedName>
</protein>